<evidence type="ECO:0000313" key="1">
    <source>
        <dbReference type="EMBL" id="EIY50103.1"/>
    </source>
</evidence>
<sequence>MKYVVIIYYVLVKEGKEIESLNIKENIEADSPEEAIGIAYNIFKSEYPDDNCYIAAIIPNAI</sequence>
<protein>
    <submittedName>
        <fullName evidence="1">Uncharacterized protein</fullName>
    </submittedName>
</protein>
<proteinExistence type="predicted"/>
<accession>I9S4A4</accession>
<dbReference type="EMBL" id="AGXS01000016">
    <property type="protein sequence ID" value="EIY50103.1"/>
    <property type="molecule type" value="Genomic_DNA"/>
</dbReference>
<comment type="caution">
    <text evidence="1">The sequence shown here is derived from an EMBL/GenBank/DDBJ whole genome shotgun (WGS) entry which is preliminary data.</text>
</comment>
<dbReference type="RefSeq" id="WP_007485725.1">
    <property type="nucleotide sequence ID" value="NZ_JH724314.1"/>
</dbReference>
<evidence type="ECO:0000313" key="2">
    <source>
        <dbReference type="Proteomes" id="UP000003089"/>
    </source>
</evidence>
<name>I9S4A4_9BACE</name>
<dbReference type="AlphaFoldDB" id="I9S4A4"/>
<keyword evidence="2" id="KW-1185">Reference proteome</keyword>
<dbReference type="eggNOG" id="ENOG5032NK4">
    <property type="taxonomic scope" value="Bacteria"/>
</dbReference>
<reference evidence="1 2" key="1">
    <citation type="submission" date="2012-02" db="EMBL/GenBank/DDBJ databases">
        <title>The Genome Sequence of Bacteroides nordii CL02T12C05.</title>
        <authorList>
            <consortium name="The Broad Institute Genome Sequencing Platform"/>
            <person name="Earl A."/>
            <person name="Ward D."/>
            <person name="Feldgarden M."/>
            <person name="Gevers D."/>
            <person name="Zitomersky N.L."/>
            <person name="Coyne M.J."/>
            <person name="Comstock L.E."/>
            <person name="Young S.K."/>
            <person name="Zeng Q."/>
            <person name="Gargeya S."/>
            <person name="Fitzgerald M."/>
            <person name="Haas B."/>
            <person name="Abouelleil A."/>
            <person name="Alvarado L."/>
            <person name="Arachchi H.M."/>
            <person name="Berlin A."/>
            <person name="Chapman S.B."/>
            <person name="Gearin G."/>
            <person name="Goldberg J."/>
            <person name="Griggs A."/>
            <person name="Gujja S."/>
            <person name="Hansen M."/>
            <person name="Heiman D."/>
            <person name="Howarth C."/>
            <person name="Larimer J."/>
            <person name="Lui A."/>
            <person name="MacDonald P.J.P."/>
            <person name="McCowen C."/>
            <person name="Montmayeur A."/>
            <person name="Murphy C."/>
            <person name="Neiman D."/>
            <person name="Pearson M."/>
            <person name="Priest M."/>
            <person name="Roberts A."/>
            <person name="Saif S."/>
            <person name="Shea T."/>
            <person name="Sisk P."/>
            <person name="Stolte C."/>
            <person name="Sykes S."/>
            <person name="Wortman J."/>
            <person name="Nusbaum C."/>
            <person name="Birren B."/>
        </authorList>
    </citation>
    <scope>NUCLEOTIDE SEQUENCE [LARGE SCALE GENOMIC DNA]</scope>
    <source>
        <strain evidence="1 2">CL02T12C05</strain>
    </source>
</reference>
<dbReference type="PATRIC" id="fig|997884.3.peg.2734"/>
<dbReference type="HOGENOM" id="CLU_2894658_0_0_10"/>
<dbReference type="Proteomes" id="UP000003089">
    <property type="component" value="Unassembled WGS sequence"/>
</dbReference>
<organism evidence="1 2">
    <name type="scientific">Bacteroides nordii CL02T12C05</name>
    <dbReference type="NCBI Taxonomy" id="997884"/>
    <lineage>
        <taxon>Bacteria</taxon>
        <taxon>Pseudomonadati</taxon>
        <taxon>Bacteroidota</taxon>
        <taxon>Bacteroidia</taxon>
        <taxon>Bacteroidales</taxon>
        <taxon>Bacteroidaceae</taxon>
        <taxon>Bacteroides</taxon>
    </lineage>
</organism>
<dbReference type="GeneID" id="69502076"/>
<gene>
    <name evidence="1" type="ORF">HMPREF1068_02662</name>
</gene>